<evidence type="ECO:0000313" key="1">
    <source>
        <dbReference type="EMBL" id="KIK79974.1"/>
    </source>
</evidence>
<dbReference type="EMBL" id="KN826133">
    <property type="protein sequence ID" value="KIK79974.1"/>
    <property type="molecule type" value="Genomic_DNA"/>
</dbReference>
<dbReference type="HOGENOM" id="CLU_3056059_0_0_1"/>
<reference evidence="1 2" key="1">
    <citation type="submission" date="2014-04" db="EMBL/GenBank/DDBJ databases">
        <authorList>
            <consortium name="DOE Joint Genome Institute"/>
            <person name="Kuo A."/>
            <person name="Kohler A."/>
            <person name="Jargeat P."/>
            <person name="Nagy L.G."/>
            <person name="Floudas D."/>
            <person name="Copeland A."/>
            <person name="Barry K.W."/>
            <person name="Cichocki N."/>
            <person name="Veneault-Fourrey C."/>
            <person name="LaButti K."/>
            <person name="Lindquist E.A."/>
            <person name="Lipzen A."/>
            <person name="Lundell T."/>
            <person name="Morin E."/>
            <person name="Murat C."/>
            <person name="Sun H."/>
            <person name="Tunlid A."/>
            <person name="Henrissat B."/>
            <person name="Grigoriev I.V."/>
            <person name="Hibbett D.S."/>
            <person name="Martin F."/>
            <person name="Nordberg H.P."/>
            <person name="Cantor M.N."/>
            <person name="Hua S.X."/>
        </authorList>
    </citation>
    <scope>NUCLEOTIDE SEQUENCE [LARGE SCALE GENOMIC DNA]</scope>
    <source>
        <strain evidence="1 2">Ve08.2h10</strain>
    </source>
</reference>
<dbReference type="Proteomes" id="UP000054538">
    <property type="component" value="Unassembled WGS sequence"/>
</dbReference>
<evidence type="ECO:0000313" key="2">
    <source>
        <dbReference type="Proteomes" id="UP000054538"/>
    </source>
</evidence>
<gene>
    <name evidence="1" type="ORF">PAXRUDRAFT_159870</name>
</gene>
<accession>A0A0D0DFU6</accession>
<name>A0A0D0DFU6_9AGAM</name>
<feature type="non-terminal residue" evidence="1">
    <location>
        <position position="1"/>
    </location>
</feature>
<organism evidence="1 2">
    <name type="scientific">Paxillus rubicundulus Ve08.2h10</name>
    <dbReference type="NCBI Taxonomy" id="930991"/>
    <lineage>
        <taxon>Eukaryota</taxon>
        <taxon>Fungi</taxon>
        <taxon>Dikarya</taxon>
        <taxon>Basidiomycota</taxon>
        <taxon>Agaricomycotina</taxon>
        <taxon>Agaricomycetes</taxon>
        <taxon>Agaricomycetidae</taxon>
        <taxon>Boletales</taxon>
        <taxon>Paxilineae</taxon>
        <taxon>Paxillaceae</taxon>
        <taxon>Paxillus</taxon>
    </lineage>
</organism>
<proteinExistence type="predicted"/>
<sequence>VGKNFCAYQLVFINESSCNYNTTKRTMAWALIGSRACCHDFLYVVLGLSVEHNH</sequence>
<dbReference type="AlphaFoldDB" id="A0A0D0DFU6"/>
<dbReference type="InParanoid" id="A0A0D0DFU6"/>
<keyword evidence="2" id="KW-1185">Reference proteome</keyword>
<reference evidence="2" key="2">
    <citation type="submission" date="2015-01" db="EMBL/GenBank/DDBJ databases">
        <title>Evolutionary Origins and Diversification of the Mycorrhizal Mutualists.</title>
        <authorList>
            <consortium name="DOE Joint Genome Institute"/>
            <consortium name="Mycorrhizal Genomics Consortium"/>
            <person name="Kohler A."/>
            <person name="Kuo A."/>
            <person name="Nagy L.G."/>
            <person name="Floudas D."/>
            <person name="Copeland A."/>
            <person name="Barry K.W."/>
            <person name="Cichocki N."/>
            <person name="Veneault-Fourrey C."/>
            <person name="LaButti K."/>
            <person name="Lindquist E.A."/>
            <person name="Lipzen A."/>
            <person name="Lundell T."/>
            <person name="Morin E."/>
            <person name="Murat C."/>
            <person name="Riley R."/>
            <person name="Ohm R."/>
            <person name="Sun H."/>
            <person name="Tunlid A."/>
            <person name="Henrissat B."/>
            <person name="Grigoriev I.V."/>
            <person name="Hibbett D.S."/>
            <person name="Martin F."/>
        </authorList>
    </citation>
    <scope>NUCLEOTIDE SEQUENCE [LARGE SCALE GENOMIC DNA]</scope>
    <source>
        <strain evidence="2">Ve08.2h10</strain>
    </source>
</reference>
<protein>
    <submittedName>
        <fullName evidence="1">Uncharacterized protein</fullName>
    </submittedName>
</protein>